<reference evidence="1" key="2">
    <citation type="journal article" date="2015" name="Fish Shellfish Immunol.">
        <title>Early steps in the European eel (Anguilla anguilla)-Vibrio vulnificus interaction in the gills: Role of the RtxA13 toxin.</title>
        <authorList>
            <person name="Callol A."/>
            <person name="Pajuelo D."/>
            <person name="Ebbesson L."/>
            <person name="Teles M."/>
            <person name="MacKenzie S."/>
            <person name="Amaro C."/>
        </authorList>
    </citation>
    <scope>NUCLEOTIDE SEQUENCE</scope>
</reference>
<name>A0A0E9RFR2_ANGAN</name>
<sequence>MNTLRERIPNWIKMCLFTRCSRRELD</sequence>
<organism evidence="1">
    <name type="scientific">Anguilla anguilla</name>
    <name type="common">European freshwater eel</name>
    <name type="synonym">Muraena anguilla</name>
    <dbReference type="NCBI Taxonomy" id="7936"/>
    <lineage>
        <taxon>Eukaryota</taxon>
        <taxon>Metazoa</taxon>
        <taxon>Chordata</taxon>
        <taxon>Craniata</taxon>
        <taxon>Vertebrata</taxon>
        <taxon>Euteleostomi</taxon>
        <taxon>Actinopterygii</taxon>
        <taxon>Neopterygii</taxon>
        <taxon>Teleostei</taxon>
        <taxon>Anguilliformes</taxon>
        <taxon>Anguillidae</taxon>
        <taxon>Anguilla</taxon>
    </lineage>
</organism>
<accession>A0A0E9RFR2</accession>
<evidence type="ECO:0000313" key="1">
    <source>
        <dbReference type="EMBL" id="JAH27976.1"/>
    </source>
</evidence>
<dbReference type="AlphaFoldDB" id="A0A0E9RFR2"/>
<protein>
    <submittedName>
        <fullName evidence="1">Uncharacterized protein</fullName>
    </submittedName>
</protein>
<proteinExistence type="predicted"/>
<dbReference type="EMBL" id="GBXM01080601">
    <property type="protein sequence ID" value="JAH27976.1"/>
    <property type="molecule type" value="Transcribed_RNA"/>
</dbReference>
<reference evidence="1" key="1">
    <citation type="submission" date="2014-11" db="EMBL/GenBank/DDBJ databases">
        <authorList>
            <person name="Amaro Gonzalez C."/>
        </authorList>
    </citation>
    <scope>NUCLEOTIDE SEQUENCE</scope>
</reference>